<reference evidence="2 3" key="1">
    <citation type="journal article" date="2020" name="Microorganisms">
        <title>Osmotic Adaptation and Compatible Solute Biosynthesis of Phototrophic Bacteria as Revealed from Genome Analyses.</title>
        <authorList>
            <person name="Imhoff J.F."/>
            <person name="Rahn T."/>
            <person name="Kunzel S."/>
            <person name="Keller A."/>
            <person name="Neulinger S.C."/>
        </authorList>
    </citation>
    <scope>NUCLEOTIDE SEQUENCE [LARGE SCALE GENOMIC DNA]</scope>
    <source>
        <strain evidence="2 3">DSM 9895</strain>
    </source>
</reference>
<evidence type="ECO:0000313" key="2">
    <source>
        <dbReference type="EMBL" id="MBK1667251.1"/>
    </source>
</evidence>
<evidence type="ECO:0008006" key="4">
    <source>
        <dbReference type="Google" id="ProtNLM"/>
    </source>
</evidence>
<evidence type="ECO:0000256" key="1">
    <source>
        <dbReference type="SAM" id="SignalP"/>
    </source>
</evidence>
<gene>
    <name evidence="2" type="ORF">CKO28_04235</name>
</gene>
<comment type="caution">
    <text evidence="2">The sequence shown here is derived from an EMBL/GenBank/DDBJ whole genome shotgun (WGS) entry which is preliminary data.</text>
</comment>
<accession>A0ABS1DBF9</accession>
<keyword evidence="3" id="KW-1185">Reference proteome</keyword>
<sequence>MTRKHDRPKLGFAVAVAALVTLAACGTGPREQVGGVLGGAAGGVAGAQIGQGTGRLAATAAGAGLGTLAGAAAGRSLDRAATTREVATRSASGRTVVRRLDRPVADPTRQVPIPGARVPGSFWSWLPDFAPPAPMRNVKQAAAPAQSDDCVPLDGPRLKPAYRCTTDGVTYIVQ</sequence>
<feature type="chain" id="PRO_5045244314" description="17 kDa surface antigen" evidence="1">
    <location>
        <begin position="24"/>
        <end position="174"/>
    </location>
</feature>
<name>A0ABS1DBF9_9PROT</name>
<dbReference type="EMBL" id="NRRL01000005">
    <property type="protein sequence ID" value="MBK1667251.1"/>
    <property type="molecule type" value="Genomic_DNA"/>
</dbReference>
<keyword evidence="1" id="KW-0732">Signal</keyword>
<protein>
    <recommendedName>
        <fullName evidence="4">17 kDa surface antigen</fullName>
    </recommendedName>
</protein>
<proteinExistence type="predicted"/>
<dbReference type="PROSITE" id="PS51257">
    <property type="entry name" value="PROKAR_LIPOPROTEIN"/>
    <property type="match status" value="1"/>
</dbReference>
<organism evidence="2 3">
    <name type="scientific">Rhodovibrio sodomensis</name>
    <dbReference type="NCBI Taxonomy" id="1088"/>
    <lineage>
        <taxon>Bacteria</taxon>
        <taxon>Pseudomonadati</taxon>
        <taxon>Pseudomonadota</taxon>
        <taxon>Alphaproteobacteria</taxon>
        <taxon>Rhodospirillales</taxon>
        <taxon>Rhodovibrionaceae</taxon>
        <taxon>Rhodovibrio</taxon>
    </lineage>
</organism>
<dbReference type="RefSeq" id="WP_200339316.1">
    <property type="nucleotide sequence ID" value="NZ_NRRL01000005.1"/>
</dbReference>
<feature type="signal peptide" evidence="1">
    <location>
        <begin position="1"/>
        <end position="23"/>
    </location>
</feature>
<evidence type="ECO:0000313" key="3">
    <source>
        <dbReference type="Proteomes" id="UP001296873"/>
    </source>
</evidence>
<dbReference type="Proteomes" id="UP001296873">
    <property type="component" value="Unassembled WGS sequence"/>
</dbReference>